<dbReference type="AlphaFoldDB" id="D9ST25"/>
<sequence>MRLNQGRSITFITVIALIILLSIGGCGFISNYTCYKKISDDSKIKVNYIVKERIGETPNLQTDSCKAEWTQEAHAKQTELMDKVLNGLTIIGESRKGKPSRYITASFYDNMNIYIPYNKKNPHNNIIVEIDSVFYIATANKEDVRAVLGYMKNKYMLR</sequence>
<evidence type="ECO:0000256" key="1">
    <source>
        <dbReference type="SAM" id="Phobius"/>
    </source>
</evidence>
<evidence type="ECO:0000313" key="2">
    <source>
        <dbReference type="EMBL" id="ADL52687.1"/>
    </source>
</evidence>
<dbReference type="KEGG" id="ccb:Clocel_2995"/>
<keyword evidence="1" id="KW-0472">Membrane</keyword>
<dbReference type="RefSeq" id="WP_010075783.1">
    <property type="nucleotide sequence ID" value="NC_014393.1"/>
</dbReference>
<gene>
    <name evidence="2" type="ordered locus">Clocel_2995</name>
</gene>
<keyword evidence="1" id="KW-0812">Transmembrane</keyword>
<dbReference type="HOGENOM" id="CLU_1674876_0_0_9"/>
<accession>D9ST25</accession>
<dbReference type="PROSITE" id="PS51257">
    <property type="entry name" value="PROKAR_LIPOPROTEIN"/>
    <property type="match status" value="1"/>
</dbReference>
<keyword evidence="3" id="KW-1185">Reference proteome</keyword>
<organism evidence="2 3">
    <name type="scientific">Clostridium cellulovorans (strain ATCC 35296 / DSM 3052 / OCM 3 / 743B)</name>
    <dbReference type="NCBI Taxonomy" id="573061"/>
    <lineage>
        <taxon>Bacteria</taxon>
        <taxon>Bacillati</taxon>
        <taxon>Bacillota</taxon>
        <taxon>Clostridia</taxon>
        <taxon>Eubacteriales</taxon>
        <taxon>Clostridiaceae</taxon>
        <taxon>Clostridium</taxon>
    </lineage>
</organism>
<dbReference type="eggNOG" id="ENOG50327C3">
    <property type="taxonomic scope" value="Bacteria"/>
</dbReference>
<evidence type="ECO:0008006" key="4">
    <source>
        <dbReference type="Google" id="ProtNLM"/>
    </source>
</evidence>
<evidence type="ECO:0000313" key="3">
    <source>
        <dbReference type="Proteomes" id="UP000002730"/>
    </source>
</evidence>
<name>D9ST25_CLOC7</name>
<dbReference type="OrthoDB" id="9950944at2"/>
<dbReference type="Proteomes" id="UP000002730">
    <property type="component" value="Chromosome"/>
</dbReference>
<keyword evidence="1" id="KW-1133">Transmembrane helix</keyword>
<proteinExistence type="predicted"/>
<dbReference type="EMBL" id="CP002160">
    <property type="protein sequence ID" value="ADL52687.1"/>
    <property type="molecule type" value="Genomic_DNA"/>
</dbReference>
<feature type="transmembrane region" description="Helical" evidence="1">
    <location>
        <begin position="9"/>
        <end position="30"/>
    </location>
</feature>
<protein>
    <recommendedName>
        <fullName evidence="4">Lipoprotein</fullName>
    </recommendedName>
</protein>
<reference evidence="2 3" key="1">
    <citation type="submission" date="2010-08" db="EMBL/GenBank/DDBJ databases">
        <title>Complete sequence of Clostridium cellulovorans 743B.</title>
        <authorList>
            <consortium name="US DOE Joint Genome Institute"/>
            <person name="Lucas S."/>
            <person name="Copeland A."/>
            <person name="Lapidus A."/>
            <person name="Cheng J.-F."/>
            <person name="Bruce D."/>
            <person name="Goodwin L."/>
            <person name="Pitluck S."/>
            <person name="Chertkov O."/>
            <person name="Detter J.C."/>
            <person name="Han C."/>
            <person name="Tapia R."/>
            <person name="Land M."/>
            <person name="Hauser L."/>
            <person name="Chang Y.-J."/>
            <person name="Jeffries C."/>
            <person name="Kyrpides N."/>
            <person name="Ivanova N."/>
            <person name="Mikhailova N."/>
            <person name="Hemme C.L."/>
            <person name="Woyke T."/>
        </authorList>
    </citation>
    <scope>NUCLEOTIDE SEQUENCE [LARGE SCALE GENOMIC DNA]</scope>
    <source>
        <strain evidence="3">ATCC 35296 / DSM 3052 / OCM 3 / 743B</strain>
    </source>
</reference>